<dbReference type="EMBL" id="GBXM01046886">
    <property type="protein sequence ID" value="JAH61691.1"/>
    <property type="molecule type" value="Transcribed_RNA"/>
</dbReference>
<sequence length="9" mass="1138">MWEDITCIK</sequence>
<evidence type="ECO:0000313" key="1">
    <source>
        <dbReference type="EMBL" id="JAH61691.1"/>
    </source>
</evidence>
<reference evidence="1" key="1">
    <citation type="submission" date="2014-11" db="EMBL/GenBank/DDBJ databases">
        <authorList>
            <person name="Amaro Gonzalez C."/>
        </authorList>
    </citation>
    <scope>NUCLEOTIDE SEQUENCE</scope>
</reference>
<reference evidence="1" key="2">
    <citation type="journal article" date="2015" name="Fish Shellfish Immunol.">
        <title>Early steps in the European eel (Anguilla anguilla)-Vibrio vulnificus interaction in the gills: Role of the RtxA13 toxin.</title>
        <authorList>
            <person name="Callol A."/>
            <person name="Pajuelo D."/>
            <person name="Ebbesson L."/>
            <person name="Teles M."/>
            <person name="MacKenzie S."/>
            <person name="Amaro C."/>
        </authorList>
    </citation>
    <scope>NUCLEOTIDE SEQUENCE</scope>
</reference>
<proteinExistence type="predicted"/>
<name>A0A0E9U759_ANGAN</name>
<organism evidence="1">
    <name type="scientific">Anguilla anguilla</name>
    <name type="common">European freshwater eel</name>
    <name type="synonym">Muraena anguilla</name>
    <dbReference type="NCBI Taxonomy" id="7936"/>
    <lineage>
        <taxon>Eukaryota</taxon>
        <taxon>Metazoa</taxon>
        <taxon>Chordata</taxon>
        <taxon>Craniata</taxon>
        <taxon>Vertebrata</taxon>
        <taxon>Euteleostomi</taxon>
        <taxon>Actinopterygii</taxon>
        <taxon>Neopterygii</taxon>
        <taxon>Teleostei</taxon>
        <taxon>Anguilliformes</taxon>
        <taxon>Anguillidae</taxon>
        <taxon>Anguilla</taxon>
    </lineage>
</organism>
<accession>A0A0E9U759</accession>
<protein>
    <submittedName>
        <fullName evidence="1">Uncharacterized protein</fullName>
    </submittedName>
</protein>